<sequence>MSIFTGAGVALITPMHEDGSINYDEMERIVNYQIENGTDAIIVCGTTGEASTMTHEEHIETIKACVEMTKKRIPVIAGTGSNCTDTAIYLSKEAQRVGADGILVVSPYYNKATQNGLKKHFTAIAGSVDIPMILYNIQGRTGVNIQPKTIASLAKEVENIVAVKEASGDLSQVANIIYESEGRIDVYSGNDDQIVPIVALGGKGVISVLSHVAPKETHDIVAKLMAGDVKGSQELQIKLLPVIHALFSEVNPIPVKAAMNMLGFNVGSLRMPLSEMENAHKEVLRQALKDAGFNVVA</sequence>
<dbReference type="InterPro" id="IPR013785">
    <property type="entry name" value="Aldolase_TIM"/>
</dbReference>
<comment type="similarity">
    <text evidence="3 12 13">Belongs to the DapA family.</text>
</comment>
<comment type="catalytic activity">
    <reaction evidence="11 12">
        <text>L-aspartate 4-semialdehyde + pyruvate = (2S,4S)-4-hydroxy-2,3,4,5-tetrahydrodipicolinate + H2O + H(+)</text>
        <dbReference type="Rhea" id="RHEA:34171"/>
        <dbReference type="ChEBI" id="CHEBI:15361"/>
        <dbReference type="ChEBI" id="CHEBI:15377"/>
        <dbReference type="ChEBI" id="CHEBI:15378"/>
        <dbReference type="ChEBI" id="CHEBI:67139"/>
        <dbReference type="ChEBI" id="CHEBI:537519"/>
        <dbReference type="EC" id="4.3.3.7"/>
    </reaction>
</comment>
<dbReference type="InterPro" id="IPR020624">
    <property type="entry name" value="Schiff_base-form_aldolases_CS"/>
</dbReference>
<evidence type="ECO:0000313" key="17">
    <source>
        <dbReference type="Proteomes" id="UP000050833"/>
    </source>
</evidence>
<evidence type="ECO:0000256" key="6">
    <source>
        <dbReference type="ARBA" id="ARBA00022605"/>
    </source>
</evidence>
<dbReference type="PRINTS" id="PR00146">
    <property type="entry name" value="DHPICSNTHASE"/>
</dbReference>
<feature type="site" description="Part of a proton relay during catalysis" evidence="12">
    <location>
        <position position="46"/>
    </location>
</feature>
<keyword evidence="10 12" id="KW-0704">Schiff base</keyword>
<comment type="caution">
    <text evidence="12">Was originally thought to be a dihydrodipicolinate synthase (DHDPS), catalyzing the condensation of (S)-aspartate-beta-semialdehyde [(S)-ASA] and pyruvate to dihydrodipicolinate (DHDP). However, it was shown in E.coli that the product of the enzymatic reaction is not dihydrodipicolinate but in fact (4S)-4-hydroxy-2,3,4,5-tetrahydro-(2S)-dipicolinic acid (HTPA), and that the consecutive dehydration reaction leading to DHDP is not spontaneous but catalyzed by DapB.</text>
</comment>
<keyword evidence="9 12" id="KW-0456">Lyase</keyword>
<feature type="binding site" evidence="12 15">
    <location>
        <position position="206"/>
    </location>
    <ligand>
        <name>pyruvate</name>
        <dbReference type="ChEBI" id="CHEBI:15361"/>
    </ligand>
</feature>
<dbReference type="AlphaFoldDB" id="A0AAW3JVG0"/>
<dbReference type="Pfam" id="PF00701">
    <property type="entry name" value="DHDPS"/>
    <property type="match status" value="1"/>
</dbReference>
<comment type="caution">
    <text evidence="16">The sequence shown here is derived from an EMBL/GenBank/DDBJ whole genome shotgun (WGS) entry which is preliminary data.</text>
</comment>
<dbReference type="PROSITE" id="PS00665">
    <property type="entry name" value="DHDPS_1"/>
    <property type="match status" value="1"/>
</dbReference>
<dbReference type="SUPFAM" id="SSF51569">
    <property type="entry name" value="Aldolase"/>
    <property type="match status" value="1"/>
</dbReference>
<evidence type="ECO:0000256" key="12">
    <source>
        <dbReference type="HAMAP-Rule" id="MF_00418"/>
    </source>
</evidence>
<evidence type="ECO:0000256" key="13">
    <source>
        <dbReference type="PIRNR" id="PIRNR001365"/>
    </source>
</evidence>
<dbReference type="PANTHER" id="PTHR12128:SF66">
    <property type="entry name" value="4-HYDROXY-2-OXOGLUTARATE ALDOLASE, MITOCHONDRIAL"/>
    <property type="match status" value="1"/>
</dbReference>
<dbReference type="RefSeq" id="WP_055941806.1">
    <property type="nucleotide sequence ID" value="NZ_LLKB01000001.1"/>
</dbReference>
<comment type="subcellular location">
    <subcellularLocation>
        <location evidence="12">Cytoplasm</location>
    </subcellularLocation>
</comment>
<evidence type="ECO:0000256" key="4">
    <source>
        <dbReference type="ARBA" id="ARBA00012086"/>
    </source>
</evidence>
<dbReference type="SMART" id="SM01130">
    <property type="entry name" value="DHDPS"/>
    <property type="match status" value="1"/>
</dbReference>
<evidence type="ECO:0000256" key="14">
    <source>
        <dbReference type="PIRSR" id="PIRSR001365-1"/>
    </source>
</evidence>
<dbReference type="InterPro" id="IPR002220">
    <property type="entry name" value="DapA-like"/>
</dbReference>
<evidence type="ECO:0000313" key="16">
    <source>
        <dbReference type="EMBL" id="KQC86370.1"/>
    </source>
</evidence>
<gene>
    <name evidence="12" type="primary">dapA</name>
    <name evidence="16" type="ORF">APZ18_04050</name>
</gene>
<evidence type="ECO:0000256" key="3">
    <source>
        <dbReference type="ARBA" id="ARBA00007592"/>
    </source>
</evidence>
<reference evidence="16 17" key="1">
    <citation type="submission" date="2015-10" db="EMBL/GenBank/DDBJ databases">
        <title>Butyribacter intestini gen. nov., sp. nov., a butyric acid-producing bacterium of the family Lachnospiraceae isolated from the human faeces.</title>
        <authorList>
            <person name="Zou Y."/>
            <person name="Xue W."/>
            <person name="Luo G."/>
            <person name="Lv M."/>
        </authorList>
    </citation>
    <scope>NUCLEOTIDE SEQUENCE [LARGE SCALE GENOMIC DNA]</scope>
    <source>
        <strain evidence="16 17">TF01-11</strain>
    </source>
</reference>
<evidence type="ECO:0000256" key="9">
    <source>
        <dbReference type="ARBA" id="ARBA00023239"/>
    </source>
</evidence>
<evidence type="ECO:0000256" key="2">
    <source>
        <dbReference type="ARBA" id="ARBA00005120"/>
    </source>
</evidence>
<dbReference type="EMBL" id="LLKB01000001">
    <property type="protein sequence ID" value="KQC86370.1"/>
    <property type="molecule type" value="Genomic_DNA"/>
</dbReference>
<dbReference type="InterPro" id="IPR005263">
    <property type="entry name" value="DapA"/>
</dbReference>
<accession>A0AAW3JVG0</accession>
<dbReference type="Proteomes" id="UP000050833">
    <property type="component" value="Unassembled WGS sequence"/>
</dbReference>
<evidence type="ECO:0000256" key="11">
    <source>
        <dbReference type="ARBA" id="ARBA00047836"/>
    </source>
</evidence>
<keyword evidence="5 12" id="KW-0963">Cytoplasm</keyword>
<keyword evidence="17" id="KW-1185">Reference proteome</keyword>
<dbReference type="CDD" id="cd00950">
    <property type="entry name" value="DHDPS"/>
    <property type="match status" value="1"/>
</dbReference>
<feature type="active site" description="Proton donor/acceptor" evidence="12 14">
    <location>
        <position position="135"/>
    </location>
</feature>
<evidence type="ECO:0000256" key="7">
    <source>
        <dbReference type="ARBA" id="ARBA00022915"/>
    </source>
</evidence>
<feature type="active site" description="Schiff-base intermediate with substrate" evidence="12 14">
    <location>
        <position position="164"/>
    </location>
</feature>
<dbReference type="Gene3D" id="3.20.20.70">
    <property type="entry name" value="Aldolase class I"/>
    <property type="match status" value="1"/>
</dbReference>
<evidence type="ECO:0000256" key="10">
    <source>
        <dbReference type="ARBA" id="ARBA00023270"/>
    </source>
</evidence>
<evidence type="ECO:0000256" key="15">
    <source>
        <dbReference type="PIRSR" id="PIRSR001365-2"/>
    </source>
</evidence>
<dbReference type="NCBIfam" id="TIGR00674">
    <property type="entry name" value="dapA"/>
    <property type="match status" value="1"/>
</dbReference>
<dbReference type="GO" id="GO:0005829">
    <property type="term" value="C:cytosol"/>
    <property type="evidence" value="ECO:0007669"/>
    <property type="project" value="TreeGrafter"/>
</dbReference>
<keyword evidence="6 12" id="KW-0028">Amino-acid biosynthesis</keyword>
<feature type="site" description="Part of a proton relay during catalysis" evidence="12">
    <location>
        <position position="109"/>
    </location>
</feature>
<protein>
    <recommendedName>
        <fullName evidence="4 12">4-hydroxy-tetrahydrodipicolinate synthase</fullName>
        <shortName evidence="12">HTPA synthase</shortName>
        <ecNumber evidence="4 12">4.3.3.7</ecNumber>
    </recommendedName>
</protein>
<dbReference type="GO" id="GO:0019877">
    <property type="term" value="P:diaminopimelate biosynthetic process"/>
    <property type="evidence" value="ECO:0007669"/>
    <property type="project" value="UniProtKB-UniRule"/>
</dbReference>
<dbReference type="EC" id="4.3.3.7" evidence="4 12"/>
<dbReference type="HAMAP" id="MF_00418">
    <property type="entry name" value="DapA"/>
    <property type="match status" value="1"/>
</dbReference>
<dbReference type="GO" id="GO:0009089">
    <property type="term" value="P:lysine biosynthetic process via diaminopimelate"/>
    <property type="evidence" value="ECO:0007669"/>
    <property type="project" value="UniProtKB-UniRule"/>
</dbReference>
<comment type="pathway">
    <text evidence="2 12">Amino-acid biosynthesis; L-lysine biosynthesis via DAP pathway; (S)-tetrahydrodipicolinate from L-aspartate: step 3/4.</text>
</comment>
<feature type="binding site" evidence="12 15">
    <location>
        <position position="47"/>
    </location>
    <ligand>
        <name>pyruvate</name>
        <dbReference type="ChEBI" id="CHEBI:15361"/>
    </ligand>
</feature>
<evidence type="ECO:0000256" key="8">
    <source>
        <dbReference type="ARBA" id="ARBA00023154"/>
    </source>
</evidence>
<dbReference type="PANTHER" id="PTHR12128">
    <property type="entry name" value="DIHYDRODIPICOLINATE SYNTHASE"/>
    <property type="match status" value="1"/>
</dbReference>
<keyword evidence="7 12" id="KW-0220">Diaminopimelate biosynthesis</keyword>
<keyword evidence="8 12" id="KW-0457">Lysine biosynthesis</keyword>
<dbReference type="PIRSF" id="PIRSF001365">
    <property type="entry name" value="DHDPS"/>
    <property type="match status" value="1"/>
</dbReference>
<organism evidence="16 17">
    <name type="scientific">Butyribacter intestini</name>
    <dbReference type="NCBI Taxonomy" id="1703332"/>
    <lineage>
        <taxon>Bacteria</taxon>
        <taxon>Bacillati</taxon>
        <taxon>Bacillota</taxon>
        <taxon>Clostridia</taxon>
        <taxon>Lachnospirales</taxon>
        <taxon>Lachnospiraceae</taxon>
        <taxon>Butyribacter</taxon>
    </lineage>
</organism>
<proteinExistence type="inferred from homology"/>
<comment type="subunit">
    <text evidence="12">Homotetramer; dimer of dimers.</text>
</comment>
<comment type="function">
    <text evidence="1 12">Catalyzes the condensation of (S)-aspartate-beta-semialdehyde [(S)-ASA] and pyruvate to 4-hydroxy-tetrahydrodipicolinate (HTPA).</text>
</comment>
<evidence type="ECO:0000256" key="1">
    <source>
        <dbReference type="ARBA" id="ARBA00003294"/>
    </source>
</evidence>
<evidence type="ECO:0000256" key="5">
    <source>
        <dbReference type="ARBA" id="ARBA00022490"/>
    </source>
</evidence>
<name>A0AAW3JVG0_9FIRM</name>
<dbReference type="GO" id="GO:0008840">
    <property type="term" value="F:4-hydroxy-tetrahydrodipicolinate synthase activity"/>
    <property type="evidence" value="ECO:0007669"/>
    <property type="project" value="UniProtKB-UniRule"/>
</dbReference>